<dbReference type="Pfam" id="PF18937">
    <property type="entry name" value="DUF5685"/>
    <property type="match status" value="1"/>
</dbReference>
<dbReference type="InterPro" id="IPR043740">
    <property type="entry name" value="DUF5685"/>
</dbReference>
<keyword evidence="1" id="KW-0472">Membrane</keyword>
<dbReference type="RefSeq" id="WP_264788580.1">
    <property type="nucleotide sequence ID" value="NZ_AP026867.1"/>
</dbReference>
<sequence length="464" mass="53803">MFGLMRPQNCCTTENKNLNYLYHRKHYCGTCKAIGKGFDQKSRLMLNFDTVFLSELLSHLNQENLNHWDSNLQTVNTCFSMPSNSVPFSLEYAANVSVLLGALKIDDHIKDQHRFRWHLAKQFYHKSFQKATNQFKNWGIDTIYIYNCISKQVEREKSSLIFDDLEITLTHYAEPTAAITAYLFEEGGQRLKNPTPLYDLGYEFGKLMYILDAFEDYEQDIFKQQFNPLAIYWNNKTHLSYEQLETVRSILLKLEARIQAKIKALPLTIDIQTIYQNRLTSNLALRLYKERTIPKTTTERIRLRWAYAKEFANQLSCQSPSWFRQLNYYVLVFAVFANPQTTTYLPQEGKLEIAGWGLLVTSLLASIGIIGVVRKNRKEKRQQKRKEKRLKRLAKKLKKLFWSKHGCCSECCSGCCESCCDGCCENCCETICESESPLFWILVIGAVVLTVALIFLILFLAGVI</sequence>
<feature type="transmembrane region" description="Helical" evidence="1">
    <location>
        <begin position="438"/>
        <end position="461"/>
    </location>
</feature>
<dbReference type="Proteomes" id="UP001060919">
    <property type="component" value="Chromosome"/>
</dbReference>
<keyword evidence="1" id="KW-0812">Transmembrane</keyword>
<reference evidence="2" key="1">
    <citation type="submission" date="2022-09" db="EMBL/GenBank/DDBJ databases">
        <title>Aureispira anguillicida sp. nov., isolated from Leptocephalus of Japanese eel Anguilla japonica.</title>
        <authorList>
            <person name="Yuasa K."/>
            <person name="Mekata T."/>
            <person name="Ikunari K."/>
        </authorList>
    </citation>
    <scope>NUCLEOTIDE SEQUENCE</scope>
    <source>
        <strain evidence="2">EL160426</strain>
    </source>
</reference>
<gene>
    <name evidence="2" type="ORF">AsAng_0040290</name>
</gene>
<name>A0A915YHV8_9BACT</name>
<protein>
    <submittedName>
        <fullName evidence="2">DUF5685 family protein</fullName>
    </submittedName>
</protein>
<dbReference type="AlphaFoldDB" id="A0A915YHV8"/>
<feature type="transmembrane region" description="Helical" evidence="1">
    <location>
        <begin position="353"/>
        <end position="373"/>
    </location>
</feature>
<keyword evidence="3" id="KW-1185">Reference proteome</keyword>
<dbReference type="KEGG" id="aup:AsAng_0040290"/>
<evidence type="ECO:0000313" key="3">
    <source>
        <dbReference type="Proteomes" id="UP001060919"/>
    </source>
</evidence>
<dbReference type="EMBL" id="AP026867">
    <property type="protein sequence ID" value="BDS13294.1"/>
    <property type="molecule type" value="Genomic_DNA"/>
</dbReference>
<accession>A0A915YHV8</accession>
<evidence type="ECO:0000313" key="2">
    <source>
        <dbReference type="EMBL" id="BDS13294.1"/>
    </source>
</evidence>
<organism evidence="2 3">
    <name type="scientific">Aureispira anguillae</name>
    <dbReference type="NCBI Taxonomy" id="2864201"/>
    <lineage>
        <taxon>Bacteria</taxon>
        <taxon>Pseudomonadati</taxon>
        <taxon>Bacteroidota</taxon>
        <taxon>Saprospiria</taxon>
        <taxon>Saprospirales</taxon>
        <taxon>Saprospiraceae</taxon>
        <taxon>Aureispira</taxon>
    </lineage>
</organism>
<evidence type="ECO:0000256" key="1">
    <source>
        <dbReference type="SAM" id="Phobius"/>
    </source>
</evidence>
<proteinExistence type="predicted"/>
<keyword evidence="1" id="KW-1133">Transmembrane helix</keyword>